<sequence length="29" mass="3524">MRSRRNPGFFILGSYYPLFVLIYSFDNLH</sequence>
<evidence type="ECO:0000313" key="2">
    <source>
        <dbReference type="EMBL" id="DAD83219.1"/>
    </source>
</evidence>
<reference evidence="2" key="1">
    <citation type="journal article" date="2021" name="Proc. Natl. Acad. Sci. U.S.A.">
        <title>A Catalog of Tens of Thousands of Viruses from Human Metagenomes Reveals Hidden Associations with Chronic Diseases.</title>
        <authorList>
            <person name="Tisza M.J."/>
            <person name="Buck C.B."/>
        </authorList>
    </citation>
    <scope>NUCLEOTIDE SEQUENCE</scope>
    <source>
        <strain evidence="2">CtzyI3</strain>
    </source>
</reference>
<keyword evidence="1" id="KW-0472">Membrane</keyword>
<protein>
    <submittedName>
        <fullName evidence="2">Uncharacterized protein</fullName>
    </submittedName>
</protein>
<keyword evidence="1" id="KW-1133">Transmembrane helix</keyword>
<accession>A0A8S5MMQ5</accession>
<name>A0A8S5MMQ5_9CAUD</name>
<organism evidence="2">
    <name type="scientific">Myoviridae sp. ctzyI3</name>
    <dbReference type="NCBI Taxonomy" id="2826722"/>
    <lineage>
        <taxon>Viruses</taxon>
        <taxon>Duplodnaviria</taxon>
        <taxon>Heunggongvirae</taxon>
        <taxon>Uroviricota</taxon>
        <taxon>Caudoviricetes</taxon>
    </lineage>
</organism>
<evidence type="ECO:0000256" key="1">
    <source>
        <dbReference type="SAM" id="Phobius"/>
    </source>
</evidence>
<feature type="transmembrane region" description="Helical" evidence="1">
    <location>
        <begin position="7"/>
        <end position="25"/>
    </location>
</feature>
<dbReference type="EMBL" id="BK014931">
    <property type="protein sequence ID" value="DAD83219.1"/>
    <property type="molecule type" value="Genomic_DNA"/>
</dbReference>
<proteinExistence type="predicted"/>
<keyword evidence="1" id="KW-0812">Transmembrane</keyword>